<dbReference type="CDD" id="cd00130">
    <property type="entry name" value="PAS"/>
    <property type="match status" value="1"/>
</dbReference>
<evidence type="ECO:0000256" key="9">
    <source>
        <dbReference type="ARBA" id="ARBA00022777"/>
    </source>
</evidence>
<evidence type="ECO:0000256" key="15">
    <source>
        <dbReference type="SAM" id="Phobius"/>
    </source>
</evidence>
<evidence type="ECO:0000259" key="17">
    <source>
        <dbReference type="PROSITE" id="PS50110"/>
    </source>
</evidence>
<dbReference type="GO" id="GO:0000155">
    <property type="term" value="F:phosphorelay sensor kinase activity"/>
    <property type="evidence" value="ECO:0007669"/>
    <property type="project" value="InterPro"/>
</dbReference>
<evidence type="ECO:0000256" key="14">
    <source>
        <dbReference type="PROSITE-ProRule" id="PRU00169"/>
    </source>
</evidence>
<dbReference type="InterPro" id="IPR001789">
    <property type="entry name" value="Sig_transdc_resp-reg_receiver"/>
</dbReference>
<feature type="domain" description="Response regulatory" evidence="17">
    <location>
        <begin position="871"/>
        <end position="987"/>
    </location>
</feature>
<evidence type="ECO:0000256" key="13">
    <source>
        <dbReference type="ARBA" id="ARBA00023136"/>
    </source>
</evidence>
<dbReference type="PANTHER" id="PTHR43065">
    <property type="entry name" value="SENSOR HISTIDINE KINASE"/>
    <property type="match status" value="1"/>
</dbReference>
<dbReference type="Pfam" id="PF01590">
    <property type="entry name" value="GAF"/>
    <property type="match status" value="1"/>
</dbReference>
<comment type="subcellular location">
    <subcellularLocation>
        <location evidence="2">Cell membrane</location>
        <topology evidence="2">Multi-pass membrane protein</topology>
    </subcellularLocation>
</comment>
<dbReference type="InterPro" id="IPR000014">
    <property type="entry name" value="PAS"/>
</dbReference>
<dbReference type="Pfam" id="PF00072">
    <property type="entry name" value="Response_reg"/>
    <property type="match status" value="1"/>
</dbReference>
<dbReference type="InterPro" id="IPR036097">
    <property type="entry name" value="HisK_dim/P_sf"/>
</dbReference>
<dbReference type="InterPro" id="IPR011620">
    <property type="entry name" value="Sig_transdc_His_kinase_LytS_TM"/>
</dbReference>
<feature type="transmembrane region" description="Helical" evidence="15">
    <location>
        <begin position="105"/>
        <end position="125"/>
    </location>
</feature>
<dbReference type="CDD" id="cd00156">
    <property type="entry name" value="REC"/>
    <property type="match status" value="1"/>
</dbReference>
<keyword evidence="9" id="KW-0418">Kinase</keyword>
<dbReference type="GO" id="GO:0006355">
    <property type="term" value="P:regulation of DNA-templated transcription"/>
    <property type="evidence" value="ECO:0007669"/>
    <property type="project" value="InterPro"/>
</dbReference>
<dbReference type="PROSITE" id="PS50112">
    <property type="entry name" value="PAS"/>
    <property type="match status" value="1"/>
</dbReference>
<keyword evidence="8" id="KW-0547">Nucleotide-binding</keyword>
<dbReference type="EMBL" id="DSMG01000202">
    <property type="protein sequence ID" value="HDX33779.1"/>
    <property type="molecule type" value="Genomic_DNA"/>
</dbReference>
<evidence type="ECO:0000256" key="5">
    <source>
        <dbReference type="ARBA" id="ARBA00022553"/>
    </source>
</evidence>
<dbReference type="Gene3D" id="3.30.565.10">
    <property type="entry name" value="Histidine kinase-like ATPase, C-terminal domain"/>
    <property type="match status" value="1"/>
</dbReference>
<dbReference type="GO" id="GO:0005524">
    <property type="term" value="F:ATP binding"/>
    <property type="evidence" value="ECO:0007669"/>
    <property type="project" value="UniProtKB-KW"/>
</dbReference>
<dbReference type="EC" id="2.7.13.3" evidence="3"/>
<comment type="catalytic activity">
    <reaction evidence="1">
        <text>ATP + protein L-histidine = ADP + protein N-phospho-L-histidine.</text>
        <dbReference type="EC" id="2.7.13.3"/>
    </reaction>
</comment>
<dbReference type="InterPro" id="IPR036890">
    <property type="entry name" value="HATPase_C_sf"/>
</dbReference>
<dbReference type="Gene3D" id="1.10.287.130">
    <property type="match status" value="1"/>
</dbReference>
<dbReference type="Pfam" id="PF02518">
    <property type="entry name" value="HATPase_c"/>
    <property type="match status" value="1"/>
</dbReference>
<sequence length="997" mass="110555">MFDFSGVQALLYNGALLLAMALIYDVIVSSGRSNALWQRQIASGISIGVIGILVMLTPWVLEPGVIFDTRSVLLSLTGLFFGPLSSVIAVLITALFRFYLGGPGALTGVIAILVTTWVGVAWRLWRKPSLASISWRELYLFGIVVHLAMLAAMLTLPWPLSLSVLQTISLPVLVIYPLATLFLGLLLKLRRRRELAVEALEQSEFRYRSYVDNAPHGVFVLDGQGRCQEVNPAACRLTGRTRGELLQLSIFDLLAPQSLDDGIHHFEQARREGHAFDELAYRRKNGEIGWWSAAAIRLGGDRFLEYAVDITARKQAEQALHRRDALLEALSFAAGRFLEAERWEEEMPAILEHLGKAAEADGVFLFQNETGPSGKLLASFRFEWVAPHAVGHQDNPLLQHASYQTLGFSRWAKLLSNGEAICDHVRNLPPSEQVLLQTIGVRSLIVLPVEVERRWWGFLGFSYAKAEHAWSDAEVEALRAVSRALGVTIERLASRQRVRQQADELAQIMEGVPEGLLLLDAEGHVRAANPRAREYLRWLTHDAESTQLTHLGDQPLARLLTSPTDRWGHLVKAGQRTFEVRAQLVEHTPEPASWVVVIRDLTNELFVQEQLQRQQRLAAIGQLAAGIAHDFNNLMSVIILYAQMMVQSSALSAQDRERLGIIERQGLRAARMIRQILDFSRRTAIERQQLDLLPLLKEQIKLLQRTLPENVRIELETPLQECFVFADPAQLEQVVMNLALNARDAMPEGGELRFIVEKIEFAHEKGAPLPGMTPGEWVRLQVRDTGVGIAPEHLEHIFEPFFTTKPVGVGVGLGLPQVHGIVGQHGGHISVASEVGVGTTVTIFLPAHKVLEPGVDPGAAPLPSSPGSGEVILLVEDEEALRSTLREVLEGWNYRVLTATNGKEALAILETMDPLPDLILSDVVMPEMSGIALFKTLHQRQVNIPIIFLSGHLRGEELDRLRQYGLQAWLPKPPGAALLAQTIASVLQKRVGATNKP</sequence>
<dbReference type="InterPro" id="IPR003661">
    <property type="entry name" value="HisK_dim/P_dom"/>
</dbReference>
<dbReference type="InterPro" id="IPR011006">
    <property type="entry name" value="CheY-like_superfamily"/>
</dbReference>
<feature type="transmembrane region" description="Helical" evidence="15">
    <location>
        <begin position="73"/>
        <end position="99"/>
    </location>
</feature>
<evidence type="ECO:0000256" key="12">
    <source>
        <dbReference type="ARBA" id="ARBA00023012"/>
    </source>
</evidence>
<protein>
    <recommendedName>
        <fullName evidence="3">histidine kinase</fullName>
        <ecNumber evidence="3">2.7.13.3</ecNumber>
    </recommendedName>
</protein>
<dbReference type="SUPFAM" id="SSF47384">
    <property type="entry name" value="Homodimeric domain of signal transducing histidine kinase"/>
    <property type="match status" value="1"/>
</dbReference>
<feature type="transmembrane region" description="Helical" evidence="15">
    <location>
        <begin position="137"/>
        <end position="156"/>
    </location>
</feature>
<keyword evidence="10" id="KW-0067">ATP-binding</keyword>
<dbReference type="NCBIfam" id="TIGR00229">
    <property type="entry name" value="sensory_box"/>
    <property type="match status" value="1"/>
</dbReference>
<dbReference type="Pfam" id="PF07694">
    <property type="entry name" value="5TM-5TMR_LYT"/>
    <property type="match status" value="1"/>
</dbReference>
<dbReference type="Pfam" id="PF00512">
    <property type="entry name" value="HisKA"/>
    <property type="match status" value="1"/>
</dbReference>
<gene>
    <name evidence="19" type="ORF">ENQ20_20200</name>
</gene>
<dbReference type="InterPro" id="IPR003594">
    <property type="entry name" value="HATPase_dom"/>
</dbReference>
<evidence type="ECO:0000256" key="8">
    <source>
        <dbReference type="ARBA" id="ARBA00022741"/>
    </source>
</evidence>
<dbReference type="PANTHER" id="PTHR43065:SF46">
    <property type="entry name" value="C4-DICARBOXYLATE TRANSPORT SENSOR PROTEIN DCTB"/>
    <property type="match status" value="1"/>
</dbReference>
<evidence type="ECO:0000256" key="4">
    <source>
        <dbReference type="ARBA" id="ARBA00022475"/>
    </source>
</evidence>
<comment type="caution">
    <text evidence="19">The sequence shown here is derived from an EMBL/GenBank/DDBJ whole genome shotgun (WGS) entry which is preliminary data.</text>
</comment>
<dbReference type="Gene3D" id="3.30.450.20">
    <property type="entry name" value="PAS domain"/>
    <property type="match status" value="2"/>
</dbReference>
<dbReference type="SMART" id="SM00091">
    <property type="entry name" value="PAS"/>
    <property type="match status" value="2"/>
</dbReference>
<dbReference type="SUPFAM" id="SSF55874">
    <property type="entry name" value="ATPase domain of HSP90 chaperone/DNA topoisomerase II/histidine kinase"/>
    <property type="match status" value="1"/>
</dbReference>
<dbReference type="SMART" id="SM00065">
    <property type="entry name" value="GAF"/>
    <property type="match status" value="1"/>
</dbReference>
<dbReference type="SUPFAM" id="SSF55785">
    <property type="entry name" value="PYP-like sensor domain (PAS domain)"/>
    <property type="match status" value="2"/>
</dbReference>
<dbReference type="Pfam" id="PF00989">
    <property type="entry name" value="PAS"/>
    <property type="match status" value="1"/>
</dbReference>
<keyword evidence="5 14" id="KW-0597">Phosphoprotein</keyword>
<dbReference type="SMART" id="SM00448">
    <property type="entry name" value="REC"/>
    <property type="match status" value="1"/>
</dbReference>
<dbReference type="SUPFAM" id="SSF52172">
    <property type="entry name" value="CheY-like"/>
    <property type="match status" value="1"/>
</dbReference>
<feature type="domain" description="Histidine kinase" evidence="16">
    <location>
        <begin position="626"/>
        <end position="849"/>
    </location>
</feature>
<dbReference type="Gene3D" id="3.40.50.2300">
    <property type="match status" value="1"/>
</dbReference>
<evidence type="ECO:0000256" key="10">
    <source>
        <dbReference type="ARBA" id="ARBA00022840"/>
    </source>
</evidence>
<accession>A0A7C1FIT3</accession>
<dbReference type="PROSITE" id="PS50109">
    <property type="entry name" value="HIS_KIN"/>
    <property type="match status" value="1"/>
</dbReference>
<keyword evidence="4" id="KW-1003">Cell membrane</keyword>
<dbReference type="Pfam" id="PF13188">
    <property type="entry name" value="PAS_8"/>
    <property type="match status" value="1"/>
</dbReference>
<evidence type="ECO:0000256" key="11">
    <source>
        <dbReference type="ARBA" id="ARBA00022989"/>
    </source>
</evidence>
<evidence type="ECO:0000313" key="19">
    <source>
        <dbReference type="EMBL" id="HDX33779.1"/>
    </source>
</evidence>
<name>A0A7C1FIT3_9CHLR</name>
<keyword evidence="13 15" id="KW-0472">Membrane</keyword>
<evidence type="ECO:0000256" key="1">
    <source>
        <dbReference type="ARBA" id="ARBA00000085"/>
    </source>
</evidence>
<keyword evidence="6" id="KW-0808">Transferase</keyword>
<evidence type="ECO:0000259" key="16">
    <source>
        <dbReference type="PROSITE" id="PS50109"/>
    </source>
</evidence>
<evidence type="ECO:0000259" key="18">
    <source>
        <dbReference type="PROSITE" id="PS50112"/>
    </source>
</evidence>
<dbReference type="SMART" id="SM00387">
    <property type="entry name" value="HATPase_c"/>
    <property type="match status" value="1"/>
</dbReference>
<dbReference type="PRINTS" id="PR00344">
    <property type="entry name" value="BCTRLSENSOR"/>
</dbReference>
<dbReference type="InterPro" id="IPR003018">
    <property type="entry name" value="GAF"/>
</dbReference>
<dbReference type="CDD" id="cd00082">
    <property type="entry name" value="HisKA"/>
    <property type="match status" value="1"/>
</dbReference>
<evidence type="ECO:0000256" key="7">
    <source>
        <dbReference type="ARBA" id="ARBA00022692"/>
    </source>
</evidence>
<evidence type="ECO:0000256" key="2">
    <source>
        <dbReference type="ARBA" id="ARBA00004651"/>
    </source>
</evidence>
<keyword evidence="7 15" id="KW-0812">Transmembrane</keyword>
<dbReference type="InterPro" id="IPR005467">
    <property type="entry name" value="His_kinase_dom"/>
</dbReference>
<dbReference type="SMART" id="SM00388">
    <property type="entry name" value="HisKA"/>
    <property type="match status" value="1"/>
</dbReference>
<dbReference type="InterPro" id="IPR004358">
    <property type="entry name" value="Sig_transdc_His_kin-like_C"/>
</dbReference>
<dbReference type="Gene3D" id="3.30.450.40">
    <property type="match status" value="1"/>
</dbReference>
<keyword evidence="12" id="KW-0902">Two-component regulatory system</keyword>
<feature type="transmembrane region" description="Helical" evidence="15">
    <location>
        <begin position="41"/>
        <end position="61"/>
    </location>
</feature>
<feature type="domain" description="PAS" evidence="18">
    <location>
        <begin position="203"/>
        <end position="273"/>
    </location>
</feature>
<evidence type="ECO:0000256" key="3">
    <source>
        <dbReference type="ARBA" id="ARBA00012438"/>
    </source>
</evidence>
<dbReference type="GO" id="GO:0071555">
    <property type="term" value="P:cell wall organization"/>
    <property type="evidence" value="ECO:0007669"/>
    <property type="project" value="InterPro"/>
</dbReference>
<dbReference type="PROSITE" id="PS50110">
    <property type="entry name" value="RESPONSE_REGULATORY"/>
    <property type="match status" value="1"/>
</dbReference>
<dbReference type="InterPro" id="IPR013767">
    <property type="entry name" value="PAS_fold"/>
</dbReference>
<dbReference type="InterPro" id="IPR029016">
    <property type="entry name" value="GAF-like_dom_sf"/>
</dbReference>
<reference evidence="19" key="1">
    <citation type="journal article" date="2020" name="mSystems">
        <title>Genome- and Community-Level Interaction Insights into Carbon Utilization and Element Cycling Functions of Hydrothermarchaeota in Hydrothermal Sediment.</title>
        <authorList>
            <person name="Zhou Z."/>
            <person name="Liu Y."/>
            <person name="Xu W."/>
            <person name="Pan J."/>
            <person name="Luo Z.H."/>
            <person name="Li M."/>
        </authorList>
    </citation>
    <scope>NUCLEOTIDE SEQUENCE [LARGE SCALE GENOMIC DNA]</scope>
    <source>
        <strain evidence="19">SpSt-289</strain>
    </source>
</reference>
<feature type="modified residue" description="4-aspartylphosphate" evidence="14">
    <location>
        <position position="922"/>
    </location>
</feature>
<feature type="transmembrane region" description="Helical" evidence="15">
    <location>
        <begin position="9"/>
        <end position="29"/>
    </location>
</feature>
<dbReference type="SUPFAM" id="SSF55781">
    <property type="entry name" value="GAF domain-like"/>
    <property type="match status" value="1"/>
</dbReference>
<keyword evidence="11 15" id="KW-1133">Transmembrane helix</keyword>
<feature type="transmembrane region" description="Helical" evidence="15">
    <location>
        <begin position="168"/>
        <end position="187"/>
    </location>
</feature>
<dbReference type="InterPro" id="IPR035965">
    <property type="entry name" value="PAS-like_dom_sf"/>
</dbReference>
<dbReference type="AlphaFoldDB" id="A0A7C1FIT3"/>
<evidence type="ECO:0000256" key="6">
    <source>
        <dbReference type="ARBA" id="ARBA00022679"/>
    </source>
</evidence>
<dbReference type="GO" id="GO:0005886">
    <property type="term" value="C:plasma membrane"/>
    <property type="evidence" value="ECO:0007669"/>
    <property type="project" value="UniProtKB-SubCell"/>
</dbReference>
<organism evidence="19">
    <name type="scientific">Caldilinea aerophila</name>
    <dbReference type="NCBI Taxonomy" id="133453"/>
    <lineage>
        <taxon>Bacteria</taxon>
        <taxon>Bacillati</taxon>
        <taxon>Chloroflexota</taxon>
        <taxon>Caldilineae</taxon>
        <taxon>Caldilineales</taxon>
        <taxon>Caldilineaceae</taxon>
        <taxon>Caldilinea</taxon>
    </lineage>
</organism>
<proteinExistence type="predicted"/>